<dbReference type="GO" id="GO:0016887">
    <property type="term" value="F:ATP hydrolysis activity"/>
    <property type="evidence" value="ECO:0007669"/>
    <property type="project" value="TreeGrafter"/>
</dbReference>
<keyword evidence="2" id="KW-0067">ATP-binding</keyword>
<keyword evidence="3" id="KW-0969">Cilium</keyword>
<dbReference type="GO" id="GO:0005829">
    <property type="term" value="C:cytosol"/>
    <property type="evidence" value="ECO:0007669"/>
    <property type="project" value="TreeGrafter"/>
</dbReference>
<evidence type="ECO:0000313" key="3">
    <source>
        <dbReference type="EMBL" id="CDH44529.1"/>
    </source>
</evidence>
<dbReference type="SUPFAM" id="SSF52540">
    <property type="entry name" value="P-loop containing nucleoside triphosphate hydrolases"/>
    <property type="match status" value="1"/>
</dbReference>
<dbReference type="GO" id="GO:0051782">
    <property type="term" value="P:negative regulation of cell division"/>
    <property type="evidence" value="ECO:0007669"/>
    <property type="project" value="TreeGrafter"/>
</dbReference>
<dbReference type="RefSeq" id="WP_051497527.1">
    <property type="nucleotide sequence ID" value="NZ_CBTK010000081.1"/>
</dbReference>
<dbReference type="InterPro" id="IPR033756">
    <property type="entry name" value="YlxH/NBP35"/>
</dbReference>
<reference evidence="3 4" key="1">
    <citation type="journal article" date="2014" name="ISME J.">
        <title>Candidatus Competibacter-lineage genomes retrieved from metagenomes reveal functional metabolic diversity.</title>
        <authorList>
            <person name="McIlroy S.J."/>
            <person name="Albertsen M."/>
            <person name="Andresen E.K."/>
            <person name="Saunders A.M."/>
            <person name="Kristiansen R."/>
            <person name="Stokholm-Bjerregaard M."/>
            <person name="Nielsen K.L."/>
            <person name="Nielsen P.H."/>
        </authorList>
    </citation>
    <scope>NUCLEOTIDE SEQUENCE [LARGE SCALE GENOMIC DNA]</scope>
    <source>
        <strain evidence="3 4">Run_B_J11</strain>
    </source>
</reference>
<dbReference type="PIRSF" id="PIRSF003092">
    <property type="entry name" value="MinD"/>
    <property type="match status" value="1"/>
</dbReference>
<accession>A0A7U7J3N0</accession>
<proteinExistence type="predicted"/>
<evidence type="ECO:0000256" key="2">
    <source>
        <dbReference type="ARBA" id="ARBA00022840"/>
    </source>
</evidence>
<comment type="caution">
    <text evidence="3">The sequence shown here is derived from an EMBL/GenBank/DDBJ whole genome shotgun (WGS) entry which is preliminary data.</text>
</comment>
<dbReference type="InterPro" id="IPR027417">
    <property type="entry name" value="P-loop_NTPase"/>
</dbReference>
<dbReference type="CDD" id="cd02038">
    <property type="entry name" value="FlhG-like"/>
    <property type="match status" value="1"/>
</dbReference>
<dbReference type="OrthoDB" id="9816297at2"/>
<keyword evidence="4" id="KW-1185">Reference proteome</keyword>
<dbReference type="GO" id="GO:0009898">
    <property type="term" value="C:cytoplasmic side of plasma membrane"/>
    <property type="evidence" value="ECO:0007669"/>
    <property type="project" value="TreeGrafter"/>
</dbReference>
<evidence type="ECO:0000256" key="1">
    <source>
        <dbReference type="ARBA" id="ARBA00022741"/>
    </source>
</evidence>
<dbReference type="GO" id="GO:0005524">
    <property type="term" value="F:ATP binding"/>
    <property type="evidence" value="ECO:0007669"/>
    <property type="project" value="UniProtKB-KW"/>
</dbReference>
<dbReference type="InterPro" id="IPR025501">
    <property type="entry name" value="MinD_FleN"/>
</dbReference>
<protein>
    <submittedName>
        <fullName evidence="3">Flagellar number regulator FleN</fullName>
    </submittedName>
</protein>
<organism evidence="3 4">
    <name type="scientific">Candidatus Contendobacter odensis Run_B_J11</name>
    <dbReference type="NCBI Taxonomy" id="1400861"/>
    <lineage>
        <taxon>Bacteria</taxon>
        <taxon>Pseudomonadati</taxon>
        <taxon>Pseudomonadota</taxon>
        <taxon>Gammaproteobacteria</taxon>
        <taxon>Candidatus Competibacteraceae</taxon>
        <taxon>Candidatus Contendibacter</taxon>
    </lineage>
</organism>
<dbReference type="AlphaFoldDB" id="A0A7U7J3N0"/>
<dbReference type="InterPro" id="IPR050625">
    <property type="entry name" value="ParA/MinD_ATPase"/>
</dbReference>
<sequence length="296" mass="32196">MSSVEPVRNQAAGLQHLNRRRPVRVVCVTSGKGGVGKTNITVNLAIALSQQNQSVMVLDADLGLANVDVILGLHPLYNLSHVIDQERTLEEVIVTGPNGIRIIPASSGIKRMAELTSDENAGIVNAFSELNDSLDIMLIDSAAGIADSVVTFSRAAHDVIVVVCDEPASITDAYALIKLMSQEYSVDRFHILANRVATAQEGRDLFAKLVKVSDRFLDVTLSFFGTIPEDAQLRKAVQAQRAVVDAFPGSRSAEAFHRLAAQMIGRWPMPRTASGYLQFFIERLINPAYSPEEKAE</sequence>
<dbReference type="Pfam" id="PF10609">
    <property type="entry name" value="ParA"/>
    <property type="match status" value="1"/>
</dbReference>
<evidence type="ECO:0000313" key="4">
    <source>
        <dbReference type="Proteomes" id="UP000019184"/>
    </source>
</evidence>
<dbReference type="PANTHER" id="PTHR43384">
    <property type="entry name" value="SEPTUM SITE-DETERMINING PROTEIN MIND HOMOLOG, CHLOROPLASTIC-RELATED"/>
    <property type="match status" value="1"/>
</dbReference>
<gene>
    <name evidence="3" type="ORF">BN874_1710007</name>
</gene>
<name>A0A7U7J3N0_9GAMM</name>
<dbReference type="EMBL" id="CBTK010000081">
    <property type="protein sequence ID" value="CDH44529.1"/>
    <property type="molecule type" value="Genomic_DNA"/>
</dbReference>
<keyword evidence="1" id="KW-0547">Nucleotide-binding</keyword>
<dbReference type="InterPro" id="IPR033875">
    <property type="entry name" value="FlhG"/>
</dbReference>
<keyword evidence="3" id="KW-0966">Cell projection</keyword>
<keyword evidence="3" id="KW-0282">Flagellum</keyword>
<dbReference type="Proteomes" id="UP000019184">
    <property type="component" value="Unassembled WGS sequence"/>
</dbReference>
<dbReference type="PANTHER" id="PTHR43384:SF4">
    <property type="entry name" value="CELLULOSE BIOSYNTHESIS PROTEIN BCSQ-RELATED"/>
    <property type="match status" value="1"/>
</dbReference>
<dbReference type="Gene3D" id="3.40.50.300">
    <property type="entry name" value="P-loop containing nucleotide triphosphate hydrolases"/>
    <property type="match status" value="1"/>
</dbReference>